<protein>
    <submittedName>
        <fullName evidence="1">Uncharacterized protein</fullName>
    </submittedName>
</protein>
<comment type="caution">
    <text evidence="1">The sequence shown here is derived from an EMBL/GenBank/DDBJ whole genome shotgun (WGS) entry which is preliminary data.</text>
</comment>
<gene>
    <name evidence="1" type="ORF">PR048_014592</name>
</gene>
<keyword evidence="2" id="KW-1185">Reference proteome</keyword>
<proteinExistence type="predicted"/>
<evidence type="ECO:0000313" key="2">
    <source>
        <dbReference type="Proteomes" id="UP001159363"/>
    </source>
</evidence>
<name>A0ABQ9HEN4_9NEOP</name>
<accession>A0ABQ9HEN4</accession>
<dbReference type="Proteomes" id="UP001159363">
    <property type="component" value="Chromosome 4"/>
</dbReference>
<sequence length="238" mass="26930">MMFQKVSTPYIFSATVRLASVPNVTWNYQKTGHSKGAPDGIGGVYKRTADRIMAQGSDLPDMDTLLNVLQENYRCGHYEIGTLIYPENSPTSGPDTDEELGMIYSRCSSRIRYEEVYNDTETLCTDTTKNGFPTITTGMYVLAEAFRVHTKTKKHRSNNNRYIYAALCQSSVDEYGEIKVVFLNVASKNDHVFLIDDSDISYINKEKIVNVVPQPSLVVKGNLLYNEFPSFVEVCERR</sequence>
<organism evidence="1 2">
    <name type="scientific">Dryococelus australis</name>
    <dbReference type="NCBI Taxonomy" id="614101"/>
    <lineage>
        <taxon>Eukaryota</taxon>
        <taxon>Metazoa</taxon>
        <taxon>Ecdysozoa</taxon>
        <taxon>Arthropoda</taxon>
        <taxon>Hexapoda</taxon>
        <taxon>Insecta</taxon>
        <taxon>Pterygota</taxon>
        <taxon>Neoptera</taxon>
        <taxon>Polyneoptera</taxon>
        <taxon>Phasmatodea</taxon>
        <taxon>Verophasmatodea</taxon>
        <taxon>Anareolatae</taxon>
        <taxon>Phasmatidae</taxon>
        <taxon>Eurycanthinae</taxon>
        <taxon>Dryococelus</taxon>
    </lineage>
</organism>
<dbReference type="EMBL" id="JARBHB010000005">
    <property type="protein sequence ID" value="KAJ8882778.1"/>
    <property type="molecule type" value="Genomic_DNA"/>
</dbReference>
<reference evidence="1 2" key="1">
    <citation type="submission" date="2023-02" db="EMBL/GenBank/DDBJ databases">
        <title>LHISI_Scaffold_Assembly.</title>
        <authorList>
            <person name="Stuart O.P."/>
            <person name="Cleave R."/>
            <person name="Magrath M.J.L."/>
            <person name="Mikheyev A.S."/>
        </authorList>
    </citation>
    <scope>NUCLEOTIDE SEQUENCE [LARGE SCALE GENOMIC DNA]</scope>
    <source>
        <strain evidence="1">Daus_M_001</strain>
        <tissue evidence="1">Leg muscle</tissue>
    </source>
</reference>
<evidence type="ECO:0000313" key="1">
    <source>
        <dbReference type="EMBL" id="KAJ8882778.1"/>
    </source>
</evidence>